<reference evidence="1 2" key="1">
    <citation type="submission" date="2018-10" db="EMBL/GenBank/DDBJ databases">
        <title>Genomic Encyclopedia of Archaeal and Bacterial Type Strains, Phase II (KMG-II): from individual species to whole genera.</title>
        <authorList>
            <person name="Goeker M."/>
        </authorList>
    </citation>
    <scope>NUCLEOTIDE SEQUENCE [LARGE SCALE GENOMIC DNA]</scope>
    <source>
        <strain evidence="1 2">DSM 14954</strain>
    </source>
</reference>
<keyword evidence="2" id="KW-1185">Reference proteome</keyword>
<protein>
    <submittedName>
        <fullName evidence="1">Uncharacterized protein</fullName>
    </submittedName>
</protein>
<name>A0A660L7Z1_9ACTN</name>
<evidence type="ECO:0000313" key="2">
    <source>
        <dbReference type="Proteomes" id="UP000278962"/>
    </source>
</evidence>
<dbReference type="EMBL" id="RBIL01000001">
    <property type="protein sequence ID" value="RKQ90629.1"/>
    <property type="molecule type" value="Genomic_DNA"/>
</dbReference>
<sequence>MAEPARDAAGVLFAYEAGNHLHRYGGRVFEDGRYELFSGEPDWEAFEPFTADQVDEIAAAVDEARGLPAEIHGTGTPPPDVARATFTLRDKEVLVDQYPRASPPELEAILELIARLRKKAPVASTWTVWTGTDTVTLDVPCDMGDVPVLADLRDALFMPSPSAAAPRLQDPPAGTPLVRIEFANGETHTVAADEDEPGRADAVKAALSATDWAKLPPRLC</sequence>
<gene>
    <name evidence="1" type="ORF">C8N24_0441</name>
</gene>
<accession>A0A660L7Z1</accession>
<organism evidence="1 2">
    <name type="scientific">Solirubrobacter pauli</name>
    <dbReference type="NCBI Taxonomy" id="166793"/>
    <lineage>
        <taxon>Bacteria</taxon>
        <taxon>Bacillati</taxon>
        <taxon>Actinomycetota</taxon>
        <taxon>Thermoleophilia</taxon>
        <taxon>Solirubrobacterales</taxon>
        <taxon>Solirubrobacteraceae</taxon>
        <taxon>Solirubrobacter</taxon>
    </lineage>
</organism>
<dbReference type="AlphaFoldDB" id="A0A660L7Z1"/>
<dbReference type="RefSeq" id="WP_170178784.1">
    <property type="nucleotide sequence ID" value="NZ_RBIL01000001.1"/>
</dbReference>
<proteinExistence type="predicted"/>
<dbReference type="Proteomes" id="UP000278962">
    <property type="component" value="Unassembled WGS sequence"/>
</dbReference>
<evidence type="ECO:0000313" key="1">
    <source>
        <dbReference type="EMBL" id="RKQ90629.1"/>
    </source>
</evidence>
<comment type="caution">
    <text evidence="1">The sequence shown here is derived from an EMBL/GenBank/DDBJ whole genome shotgun (WGS) entry which is preliminary data.</text>
</comment>